<organism evidence="1 2">
    <name type="scientific">Virgisporangium aurantiacum</name>
    <dbReference type="NCBI Taxonomy" id="175570"/>
    <lineage>
        <taxon>Bacteria</taxon>
        <taxon>Bacillati</taxon>
        <taxon>Actinomycetota</taxon>
        <taxon>Actinomycetes</taxon>
        <taxon>Micromonosporales</taxon>
        <taxon>Micromonosporaceae</taxon>
        <taxon>Virgisporangium</taxon>
    </lineage>
</organism>
<reference evidence="1" key="1">
    <citation type="submission" date="2021-01" db="EMBL/GenBank/DDBJ databases">
        <title>Whole genome shotgun sequence of Virgisporangium aurantiacum NBRC 16421.</title>
        <authorList>
            <person name="Komaki H."/>
            <person name="Tamura T."/>
        </authorList>
    </citation>
    <scope>NUCLEOTIDE SEQUENCE</scope>
    <source>
        <strain evidence="1">NBRC 16421</strain>
    </source>
</reference>
<sequence>MTGLRDLPTTARAIAGAAATAVDAAVRRDADALEAAAATLAATEGSGLVLGSVVRLLLEEDNSDGLGADEVRAALVDCVTQASTWAADVDPHAVLVLLASALGVHDPDNAEVPDPSPRELARHGALLTASLLGPRPIDRYLTTAFTEIRRHELHDDH</sequence>
<evidence type="ECO:0000313" key="2">
    <source>
        <dbReference type="Proteomes" id="UP000612585"/>
    </source>
</evidence>
<dbReference type="EMBL" id="BOPG01000023">
    <property type="protein sequence ID" value="GIJ56065.1"/>
    <property type="molecule type" value="Genomic_DNA"/>
</dbReference>
<protein>
    <submittedName>
        <fullName evidence="1">Uncharacterized protein</fullName>
    </submittedName>
</protein>
<gene>
    <name evidence="1" type="ORF">Vau01_035810</name>
</gene>
<dbReference type="AlphaFoldDB" id="A0A8J4DYW2"/>
<accession>A0A8J4DYW2</accession>
<dbReference type="Proteomes" id="UP000612585">
    <property type="component" value="Unassembled WGS sequence"/>
</dbReference>
<proteinExistence type="predicted"/>
<comment type="caution">
    <text evidence="1">The sequence shown here is derived from an EMBL/GenBank/DDBJ whole genome shotgun (WGS) entry which is preliminary data.</text>
</comment>
<name>A0A8J4DYW2_9ACTN</name>
<dbReference type="RefSeq" id="WP_203993775.1">
    <property type="nucleotide sequence ID" value="NZ_BOPG01000023.1"/>
</dbReference>
<keyword evidence="2" id="KW-1185">Reference proteome</keyword>
<evidence type="ECO:0000313" key="1">
    <source>
        <dbReference type="EMBL" id="GIJ56065.1"/>
    </source>
</evidence>